<dbReference type="SUPFAM" id="SSF143870">
    <property type="entry name" value="PF0523-like"/>
    <property type="match status" value="1"/>
</dbReference>
<dbReference type="InterPro" id="IPR036504">
    <property type="entry name" value="CGI121/TPRKB_sf"/>
</dbReference>
<comment type="subcellular location">
    <subcellularLocation>
        <location evidence="1">Nucleus</location>
    </subcellularLocation>
</comment>
<name>A0A1E4SVB6_9ASCO</name>
<dbReference type="STRING" id="983967.A0A1E4SVB6"/>
<evidence type="ECO:0000256" key="5">
    <source>
        <dbReference type="ARBA" id="ARBA00022694"/>
    </source>
</evidence>
<dbReference type="Gene3D" id="3.30.2380.10">
    <property type="entry name" value="CGI121/TPRKB"/>
    <property type="match status" value="1"/>
</dbReference>
<accession>A0A1E4SVB6</accession>
<evidence type="ECO:0000256" key="6">
    <source>
        <dbReference type="ARBA" id="ARBA00023242"/>
    </source>
</evidence>
<comment type="similarity">
    <text evidence="2 8">Belongs to the CGI121/TPRKB family.</text>
</comment>
<keyword evidence="5" id="KW-0819">tRNA processing</keyword>
<keyword evidence="10" id="KW-1185">Reference proteome</keyword>
<evidence type="ECO:0000313" key="9">
    <source>
        <dbReference type="EMBL" id="ODV83443.1"/>
    </source>
</evidence>
<evidence type="ECO:0000256" key="4">
    <source>
        <dbReference type="ARBA" id="ARBA00016009"/>
    </source>
</evidence>
<evidence type="ECO:0000256" key="8">
    <source>
        <dbReference type="RuleBase" id="RU004398"/>
    </source>
</evidence>
<comment type="function">
    <text evidence="7">Component of the EKC/KEOPS complex that is required for the formation of a threonylcarbamoyl group on adenosine at position 37 (t(6)A37) in tRNAs that read codons beginning with adenine. The complex is probably involved in the transfer of the threonylcarbamoyl moiety of threonylcarbamoyl-AMP (TC-AMP) to the N6 group of A37. CGI121 acts as an allosteric effector that regulates the t(6)A activity of the complex. The EKC/KEOPS complex also promotes both telomere uncapping and telomere elongation. The complex is required for efficient recruitment of transcriptional coactivators. CGI121 is not required for tRNA modification.</text>
</comment>
<dbReference type="OrthoDB" id="329139at2759"/>
<dbReference type="Pfam" id="PF08617">
    <property type="entry name" value="CGI-121"/>
    <property type="match status" value="1"/>
</dbReference>
<dbReference type="GO" id="GO:0005634">
    <property type="term" value="C:nucleus"/>
    <property type="evidence" value="ECO:0007669"/>
    <property type="project" value="UniProtKB-SubCell"/>
</dbReference>
<evidence type="ECO:0000256" key="2">
    <source>
        <dbReference type="ARBA" id="ARBA00005546"/>
    </source>
</evidence>
<organism evidence="9 10">
    <name type="scientific">[Candida] arabinofermentans NRRL YB-2248</name>
    <dbReference type="NCBI Taxonomy" id="983967"/>
    <lineage>
        <taxon>Eukaryota</taxon>
        <taxon>Fungi</taxon>
        <taxon>Dikarya</taxon>
        <taxon>Ascomycota</taxon>
        <taxon>Saccharomycotina</taxon>
        <taxon>Pichiomycetes</taxon>
        <taxon>Pichiales</taxon>
        <taxon>Pichiaceae</taxon>
        <taxon>Ogataea</taxon>
        <taxon>Ogataea/Candida clade</taxon>
    </lineage>
</organism>
<dbReference type="GO" id="GO:0002949">
    <property type="term" value="P:tRNA threonylcarbamoyladenosine modification"/>
    <property type="evidence" value="ECO:0007669"/>
    <property type="project" value="TreeGrafter"/>
</dbReference>
<dbReference type="Proteomes" id="UP000094801">
    <property type="component" value="Unassembled WGS sequence"/>
</dbReference>
<dbReference type="GO" id="GO:0000408">
    <property type="term" value="C:EKC/KEOPS complex"/>
    <property type="evidence" value="ECO:0007669"/>
    <property type="project" value="TreeGrafter"/>
</dbReference>
<dbReference type="AlphaFoldDB" id="A0A1E4SVB6"/>
<reference evidence="10" key="1">
    <citation type="submission" date="2016-04" db="EMBL/GenBank/DDBJ databases">
        <title>Comparative genomics of biotechnologically important yeasts.</title>
        <authorList>
            <consortium name="DOE Joint Genome Institute"/>
            <person name="Riley R."/>
            <person name="Haridas S."/>
            <person name="Wolfe K.H."/>
            <person name="Lopes M.R."/>
            <person name="Hittinger C.T."/>
            <person name="Goker M."/>
            <person name="Salamov A."/>
            <person name="Wisecaver J."/>
            <person name="Long T.M."/>
            <person name="Aerts A.L."/>
            <person name="Barry K."/>
            <person name="Choi C."/>
            <person name="Clum A."/>
            <person name="Coughlan A.Y."/>
            <person name="Deshpande S."/>
            <person name="Douglass A.P."/>
            <person name="Hanson S.J."/>
            <person name="Klenk H.-P."/>
            <person name="Labutti K."/>
            <person name="Lapidus A."/>
            <person name="Lindquist E."/>
            <person name="Lipzen A."/>
            <person name="Meier-Kolthoff J.P."/>
            <person name="Ohm R.A."/>
            <person name="Otillar R.P."/>
            <person name="Pangilinan J."/>
            <person name="Peng Y."/>
            <person name="Rokas A."/>
            <person name="Rosa C.A."/>
            <person name="Scheuner C."/>
            <person name="Sibirny A.A."/>
            <person name="Slot J.C."/>
            <person name="Stielow J.B."/>
            <person name="Sun H."/>
            <person name="Kurtzman C.P."/>
            <person name="Blackwell M."/>
            <person name="Grigoriev I.V."/>
            <person name="Jeffries T.W."/>
        </authorList>
    </citation>
    <scope>NUCLEOTIDE SEQUENCE [LARGE SCALE GENOMIC DNA]</scope>
    <source>
        <strain evidence="10">NRRL YB-2248</strain>
    </source>
</reference>
<dbReference type="GO" id="GO:0005829">
    <property type="term" value="C:cytosol"/>
    <property type="evidence" value="ECO:0007669"/>
    <property type="project" value="TreeGrafter"/>
</dbReference>
<dbReference type="PANTHER" id="PTHR15840">
    <property type="entry name" value="CGI-121 FAMILY MEMBER"/>
    <property type="match status" value="1"/>
</dbReference>
<evidence type="ECO:0000256" key="1">
    <source>
        <dbReference type="ARBA" id="ARBA00004123"/>
    </source>
</evidence>
<evidence type="ECO:0000313" key="10">
    <source>
        <dbReference type="Proteomes" id="UP000094801"/>
    </source>
</evidence>
<evidence type="ECO:0000256" key="7">
    <source>
        <dbReference type="ARBA" id="ARBA00025043"/>
    </source>
</evidence>
<keyword evidence="6 8" id="KW-0539">Nucleus</keyword>
<dbReference type="InterPro" id="IPR013926">
    <property type="entry name" value="CGI121/TPRKB"/>
</dbReference>
<proteinExistence type="inferred from homology"/>
<dbReference type="PANTHER" id="PTHR15840:SF10">
    <property type="entry name" value="EKC_KEOPS COMPLEX SUBUNIT TPRKB"/>
    <property type="match status" value="1"/>
</dbReference>
<protein>
    <recommendedName>
        <fullName evidence="4">EKC/KEOPS complex subunit CGI121</fullName>
    </recommendedName>
    <alternativeName>
        <fullName evidence="3">EKC/KEOPS complex subunit cgi121</fullName>
    </alternativeName>
</protein>
<dbReference type="EMBL" id="KV453863">
    <property type="protein sequence ID" value="ODV83443.1"/>
    <property type="molecule type" value="Genomic_DNA"/>
</dbReference>
<sequence length="191" mass="21859">MSEKPSKVLEFESFPNYKIFVAYFINVQNTDEIKSELLKGNTDYDFAFINGENLLSLEQIYSAVHKCLLDERFNRKKSKTLHTEIIFNLAPQRNIMECLNKFGISSSSTDLLVLKVLNLEDGNSIQEKEQELLAILKKNINGDIMEFDDATLSERAKLPSIKKNYKLGDTFTEDLSKLNRILIGITQLKGL</sequence>
<gene>
    <name evidence="9" type="ORF">CANARDRAFT_9502</name>
</gene>
<evidence type="ECO:0000256" key="3">
    <source>
        <dbReference type="ARBA" id="ARBA00015316"/>
    </source>
</evidence>